<name>A0A286GKF6_9BACT</name>
<dbReference type="Pfam" id="PF23571">
    <property type="entry name" value="GH3_M"/>
    <property type="match status" value="1"/>
</dbReference>
<keyword evidence="4" id="KW-1185">Reference proteome</keyword>
<dbReference type="PANTHER" id="PTHR31901:SF9">
    <property type="entry name" value="GH3 DOMAIN-CONTAINING PROTEIN"/>
    <property type="match status" value="1"/>
</dbReference>
<protein>
    <submittedName>
        <fullName evidence="3">GH3 auxin-responsive promoter</fullName>
    </submittedName>
</protein>
<dbReference type="GO" id="GO:0005737">
    <property type="term" value="C:cytoplasm"/>
    <property type="evidence" value="ECO:0007669"/>
    <property type="project" value="TreeGrafter"/>
</dbReference>
<dbReference type="Proteomes" id="UP000219452">
    <property type="component" value="Unassembled WGS sequence"/>
</dbReference>
<dbReference type="PANTHER" id="PTHR31901">
    <property type="entry name" value="GH3 DOMAIN-CONTAINING PROTEIN"/>
    <property type="match status" value="1"/>
</dbReference>
<dbReference type="AlphaFoldDB" id="A0A286GKF6"/>
<feature type="domain" description="GH3 middle" evidence="1">
    <location>
        <begin position="307"/>
        <end position="374"/>
    </location>
</feature>
<evidence type="ECO:0000259" key="1">
    <source>
        <dbReference type="Pfam" id="PF23571"/>
    </source>
</evidence>
<dbReference type="Pfam" id="PF23572">
    <property type="entry name" value="GH3_C"/>
    <property type="match status" value="1"/>
</dbReference>
<dbReference type="InterPro" id="IPR055378">
    <property type="entry name" value="GH3_C"/>
</dbReference>
<reference evidence="4" key="1">
    <citation type="submission" date="2017-09" db="EMBL/GenBank/DDBJ databases">
        <authorList>
            <person name="Varghese N."/>
            <person name="Submissions S."/>
        </authorList>
    </citation>
    <scope>NUCLEOTIDE SEQUENCE [LARGE SCALE GENOMIC DNA]</scope>
    <source>
        <strain evidence="4">DSM 29961</strain>
    </source>
</reference>
<proteinExistence type="predicted"/>
<dbReference type="InterPro" id="IPR004993">
    <property type="entry name" value="GH3"/>
</dbReference>
<organism evidence="3 4">
    <name type="scientific">Spirosoma fluviale</name>
    <dbReference type="NCBI Taxonomy" id="1597977"/>
    <lineage>
        <taxon>Bacteria</taxon>
        <taxon>Pseudomonadati</taxon>
        <taxon>Bacteroidota</taxon>
        <taxon>Cytophagia</taxon>
        <taxon>Cytophagales</taxon>
        <taxon>Cytophagaceae</taxon>
        <taxon>Spirosoma</taxon>
    </lineage>
</organism>
<evidence type="ECO:0000313" key="3">
    <source>
        <dbReference type="EMBL" id="SOD95990.1"/>
    </source>
</evidence>
<evidence type="ECO:0000259" key="2">
    <source>
        <dbReference type="Pfam" id="PF23572"/>
    </source>
</evidence>
<dbReference type="EMBL" id="OCNH01000005">
    <property type="protein sequence ID" value="SOD95990.1"/>
    <property type="molecule type" value="Genomic_DNA"/>
</dbReference>
<sequence length="516" mass="59065">MVSLCYFSPMTFLNTTLKWLLQRRLPRIEAMKQNPGVVQQKVFNQLIRAGRRTDWGKKHAYKSIQTIQDFQKQVPVSSYEDLFPYIERVLKGENKVLWPSPVRWFSKSSGTTNARSKFIPVTTESLDESHFKGGKDMMALYIANNPDSRAFEGKGLSIGGSLHQNPYGNNSAAGDVSAVVMKNLPSWAQYIRTPSLQVALMDEWEAKLERMVDITSQENVTSMLGTPTWGMVLIDRILTRTGKSNILEVWPNFEVMMHGAVNFQPYRELFQQHVFPSKSVRYQEVYNASEGFFAIQDDLSRVGEMLLMLDYGIFYEFVPIHEADQPFPKALTIEEVELDKNYALVVSTNGGLWRYKVGDTVRFTSLYPHRLKVSGRTKHFINAFGEEVIVENAETAITQACEATGAVITDYTAGPSYMSNGANGCHEWVIEFSQEPNDQQRFNQILDDTLRRINSDYDAKRYNDMVLKRPRIHIVPPGTFYAWMKQRGKVGGQHKVPRLANSREYLDDILRKVFEV</sequence>
<dbReference type="GO" id="GO:0016881">
    <property type="term" value="F:acid-amino acid ligase activity"/>
    <property type="evidence" value="ECO:0007669"/>
    <property type="project" value="TreeGrafter"/>
</dbReference>
<feature type="domain" description="GH3 C-terminal" evidence="2">
    <location>
        <begin position="391"/>
        <end position="504"/>
    </location>
</feature>
<dbReference type="InterPro" id="IPR055377">
    <property type="entry name" value="GH3_M"/>
</dbReference>
<dbReference type="Pfam" id="PF03321">
    <property type="entry name" value="GH3"/>
    <property type="match status" value="1"/>
</dbReference>
<accession>A0A286GKF6</accession>
<gene>
    <name evidence="3" type="ORF">SAMN06269250_5085</name>
</gene>
<evidence type="ECO:0000313" key="4">
    <source>
        <dbReference type="Proteomes" id="UP000219452"/>
    </source>
</evidence>